<dbReference type="Proteomes" id="UP000494040">
    <property type="component" value="Unassembled WGS sequence"/>
</dbReference>
<dbReference type="GO" id="GO:0006357">
    <property type="term" value="P:regulation of transcription by RNA polymerase II"/>
    <property type="evidence" value="ECO:0007669"/>
    <property type="project" value="InterPro"/>
</dbReference>
<dbReference type="GeneID" id="106664265"/>
<feature type="compositionally biased region" description="Polar residues" evidence="7">
    <location>
        <begin position="685"/>
        <end position="714"/>
    </location>
</feature>
<feature type="region of interest" description="Disordered" evidence="7">
    <location>
        <begin position="488"/>
        <end position="510"/>
    </location>
</feature>
<feature type="region of interest" description="Disordered" evidence="7">
    <location>
        <begin position="304"/>
        <end position="377"/>
    </location>
</feature>
<evidence type="ECO:0000256" key="6">
    <source>
        <dbReference type="RuleBase" id="RU361124"/>
    </source>
</evidence>
<dbReference type="Pfam" id="PF10513">
    <property type="entry name" value="EPL1"/>
    <property type="match status" value="1"/>
</dbReference>
<dbReference type="GO" id="GO:0035267">
    <property type="term" value="C:NuA4 histone acetyltransferase complex"/>
    <property type="evidence" value="ECO:0007669"/>
    <property type="project" value="InterPro"/>
</dbReference>
<sequence>MSKLSIRARQLDATKPLPIYRSEELPDLPEYSAINRAVAQMPSGMKKTEECEHHLQRAIVTGLIIPTPEVECMEDMATYDRLYPANYKPPWQLIHMQSFSMEEEVPDYDIDSEDEKWLSMQKLDITPLKFEEMMDRLEKNCAQNFASQNRKELLLKDDDELSIAIFDYWLSKRLSSQPHPLVPCIKTEVNNRGTGGNTNYDDNPYLAFRRRTDKMQTRKNRKSDETSYEKMVKLRRDLSRALQLLEMVKRRETAKKELVDLTVQLYEKRYHANDLSGALLAEVSTFKSVRPAFAPIYTNQYTPNHSHWTMKPPKDEVGNNRKEKRQYKKRKHKTIGLNIGERPGSLSNSGGAGSVVSGSLSSGDDEPTPGVGVTSPPQSPQVAFPFHRNKNCTYQAPLSGGGIGNWSWSSPEEGGSGEERYRFSLASVTQPKPTCVGLVRRRIGRGGRVILDRAGPSMDDFWSSLDFTILDNAKSHSDGVQLQNPPPFQYSRHFRPKTPPSIKSEPDVDSDCSLDSNGLLQGSTLCVQVESLTDCDSTAVELDLGELFPDLELDALRCELGGKRPRKGGGNTSVSSTELTTSGLDSASGELGVSPDPLRSGSSEFVVTDDRWRGGGDSSPPLSSSLTNHKLPPPPSESVLQCDRIPPFMANGPINHTDCGGWGQQQSSGSQQSYKWSSSSGNSLVPVTSSSQATNSLNAKLAARTNSSQLNNDPGGSGDMHKRPTGSSGQAAIVHNTPMEVT</sequence>
<feature type="compositionally biased region" description="Basic residues" evidence="7">
    <location>
        <begin position="322"/>
        <end position="334"/>
    </location>
</feature>
<feature type="region of interest" description="Disordered" evidence="7">
    <location>
        <begin position="561"/>
        <end position="742"/>
    </location>
</feature>
<dbReference type="AlphaFoldDB" id="A0A8I6RH83"/>
<feature type="domain" description="Enhancer of polycomb-like N-terminal" evidence="8">
    <location>
        <begin position="7"/>
        <end position="139"/>
    </location>
</feature>
<dbReference type="InterPro" id="IPR024943">
    <property type="entry name" value="Enhancer_polycomb"/>
</dbReference>
<evidence type="ECO:0000256" key="1">
    <source>
        <dbReference type="ARBA" id="ARBA00004123"/>
    </source>
</evidence>
<dbReference type="CTD" id="36238"/>
<evidence type="ECO:0000313" key="10">
    <source>
        <dbReference type="Proteomes" id="UP000494040"/>
    </source>
</evidence>
<reference evidence="9" key="1">
    <citation type="submission" date="2022-01" db="UniProtKB">
        <authorList>
            <consortium name="EnsemblMetazoa"/>
        </authorList>
    </citation>
    <scope>IDENTIFICATION</scope>
</reference>
<evidence type="ECO:0000256" key="7">
    <source>
        <dbReference type="SAM" id="MobiDB-lite"/>
    </source>
</evidence>
<keyword evidence="5 6" id="KW-0539">Nucleus</keyword>
<dbReference type="OrthoDB" id="435275at2759"/>
<accession>A0A8I6RH83</accession>
<dbReference type="OMA" id="CAQNFAS"/>
<feature type="compositionally biased region" description="Low complexity" evidence="7">
    <location>
        <begin position="664"/>
        <end position="683"/>
    </location>
</feature>
<keyword evidence="4 6" id="KW-0804">Transcription</keyword>
<name>A0A8I6RH83_CIMLE</name>
<keyword evidence="3 6" id="KW-0805">Transcription regulation</keyword>
<comment type="similarity">
    <text evidence="2 6">Belongs to the enhancer of polycomb family.</text>
</comment>
<proteinExistence type="inferred from homology"/>
<evidence type="ECO:0000256" key="2">
    <source>
        <dbReference type="ARBA" id="ARBA00008035"/>
    </source>
</evidence>
<dbReference type="GO" id="GO:0005634">
    <property type="term" value="C:nucleus"/>
    <property type="evidence" value="ECO:0007669"/>
    <property type="project" value="UniProtKB-SubCell"/>
</dbReference>
<organism evidence="9 10">
    <name type="scientific">Cimex lectularius</name>
    <name type="common">Bed bug</name>
    <name type="synonym">Acanthia lectularia</name>
    <dbReference type="NCBI Taxonomy" id="79782"/>
    <lineage>
        <taxon>Eukaryota</taxon>
        <taxon>Metazoa</taxon>
        <taxon>Ecdysozoa</taxon>
        <taxon>Arthropoda</taxon>
        <taxon>Hexapoda</taxon>
        <taxon>Insecta</taxon>
        <taxon>Pterygota</taxon>
        <taxon>Neoptera</taxon>
        <taxon>Paraneoptera</taxon>
        <taxon>Hemiptera</taxon>
        <taxon>Heteroptera</taxon>
        <taxon>Panheteroptera</taxon>
        <taxon>Cimicomorpha</taxon>
        <taxon>Cimicidae</taxon>
        <taxon>Cimex</taxon>
    </lineage>
</organism>
<evidence type="ECO:0000259" key="8">
    <source>
        <dbReference type="Pfam" id="PF10513"/>
    </source>
</evidence>
<dbReference type="PANTHER" id="PTHR14898">
    <property type="entry name" value="ENHANCER OF POLYCOMB"/>
    <property type="match status" value="1"/>
</dbReference>
<protein>
    <recommendedName>
        <fullName evidence="6">Enhancer of polycomb-like protein</fullName>
    </recommendedName>
</protein>
<dbReference type="RefSeq" id="XP_014245319.1">
    <property type="nucleotide sequence ID" value="XM_014389833.2"/>
</dbReference>
<feature type="compositionally biased region" description="Polar residues" evidence="7">
    <location>
        <begin position="572"/>
        <end position="585"/>
    </location>
</feature>
<evidence type="ECO:0000313" key="9">
    <source>
        <dbReference type="EnsemblMetazoa" id="XP_014245319.1"/>
    </source>
</evidence>
<evidence type="ECO:0000256" key="4">
    <source>
        <dbReference type="ARBA" id="ARBA00023163"/>
    </source>
</evidence>
<feature type="compositionally biased region" description="Basic and acidic residues" evidence="7">
    <location>
        <begin position="312"/>
        <end position="321"/>
    </location>
</feature>
<evidence type="ECO:0000256" key="3">
    <source>
        <dbReference type="ARBA" id="ARBA00023015"/>
    </source>
</evidence>
<evidence type="ECO:0000256" key="5">
    <source>
        <dbReference type="ARBA" id="ARBA00023242"/>
    </source>
</evidence>
<keyword evidence="10" id="KW-1185">Reference proteome</keyword>
<dbReference type="KEGG" id="clec:106664265"/>
<comment type="subcellular location">
    <subcellularLocation>
        <location evidence="1 6">Nucleus</location>
    </subcellularLocation>
</comment>
<dbReference type="EnsemblMetazoa" id="XM_014389833.2">
    <property type="protein sequence ID" value="XP_014245319.1"/>
    <property type="gene ID" value="LOC106664265"/>
</dbReference>
<feature type="compositionally biased region" description="Low complexity" evidence="7">
    <location>
        <begin position="344"/>
        <end position="362"/>
    </location>
</feature>
<dbReference type="InterPro" id="IPR019542">
    <property type="entry name" value="Enhancer_polycomb-like_N"/>
</dbReference>